<dbReference type="CDD" id="cd00077">
    <property type="entry name" value="HDc"/>
    <property type="match status" value="1"/>
</dbReference>
<dbReference type="Pfam" id="PF13487">
    <property type="entry name" value="HD_5"/>
    <property type="match status" value="1"/>
</dbReference>
<reference evidence="6 7" key="2">
    <citation type="journal article" date="2008" name="Science">
        <title>Environmental genomics reveals a single-species ecosystem deep within Earth.</title>
        <authorList>
            <person name="Chivian D."/>
            <person name="Brodie E.L."/>
            <person name="Alm E.J."/>
            <person name="Culley D.E."/>
            <person name="Dehal P.S."/>
            <person name="Desantis T.Z."/>
            <person name="Gihring T.M."/>
            <person name="Lapidus A."/>
            <person name="Lin L.H."/>
            <person name="Lowry S.R."/>
            <person name="Moser D.P."/>
            <person name="Richardson P.M."/>
            <person name="Southam G."/>
            <person name="Wanger G."/>
            <person name="Pratt L.M."/>
            <person name="Andersen G.L."/>
            <person name="Hazen T.C."/>
            <person name="Brockman F.J."/>
            <person name="Arkin A.P."/>
            <person name="Onstott T.C."/>
        </authorList>
    </citation>
    <scope>NUCLEOTIDE SEQUENCE [LARGE SCALE GENOMIC DNA]</scope>
    <source>
        <strain evidence="6 7">MP104C</strain>
    </source>
</reference>
<dbReference type="InterPro" id="IPR013767">
    <property type="entry name" value="PAS_fold"/>
</dbReference>
<dbReference type="HOGENOM" id="CLU_015800_0_0_9"/>
<feature type="domain" description="PAS" evidence="1">
    <location>
        <begin position="25"/>
        <end position="66"/>
    </location>
</feature>
<dbReference type="SUPFAM" id="SSF55781">
    <property type="entry name" value="GAF domain-like"/>
    <property type="match status" value="2"/>
</dbReference>
<dbReference type="NCBIfam" id="TIGR00277">
    <property type="entry name" value="HDIG"/>
    <property type="match status" value="1"/>
</dbReference>
<evidence type="ECO:0000259" key="3">
    <source>
        <dbReference type="PROSITE" id="PS50887"/>
    </source>
</evidence>
<dbReference type="PROSITE" id="PS51831">
    <property type="entry name" value="HD"/>
    <property type="match status" value="1"/>
</dbReference>
<dbReference type="PANTHER" id="PTHR43155">
    <property type="entry name" value="CYCLIC DI-GMP PHOSPHODIESTERASE PA4108-RELATED"/>
    <property type="match status" value="1"/>
</dbReference>
<dbReference type="InterPro" id="IPR035965">
    <property type="entry name" value="PAS-like_dom_sf"/>
</dbReference>
<protein>
    <submittedName>
        <fullName evidence="6">Diguanylate cyclase with PAS/PAC sensor</fullName>
    </submittedName>
</protein>
<dbReference type="CDD" id="cd01949">
    <property type="entry name" value="GGDEF"/>
    <property type="match status" value="1"/>
</dbReference>
<dbReference type="CDD" id="cd00130">
    <property type="entry name" value="PAS"/>
    <property type="match status" value="1"/>
</dbReference>
<feature type="domain" description="HD-GYP" evidence="5">
    <location>
        <begin position="647"/>
        <end position="842"/>
    </location>
</feature>
<dbReference type="PROSITE" id="PS50887">
    <property type="entry name" value="GGDEF"/>
    <property type="match status" value="1"/>
</dbReference>
<evidence type="ECO:0000259" key="1">
    <source>
        <dbReference type="PROSITE" id="PS50112"/>
    </source>
</evidence>
<dbReference type="SUPFAM" id="SSF109604">
    <property type="entry name" value="HD-domain/PDEase-like"/>
    <property type="match status" value="1"/>
</dbReference>
<dbReference type="InterPro" id="IPR037522">
    <property type="entry name" value="HD_GYP_dom"/>
</dbReference>
<dbReference type="Pfam" id="PF00989">
    <property type="entry name" value="PAS"/>
    <property type="match status" value="1"/>
</dbReference>
<gene>
    <name evidence="6" type="ordered locus">Daud_0771</name>
</gene>
<feature type="domain" description="HD" evidence="4">
    <location>
        <begin position="669"/>
        <end position="791"/>
    </location>
</feature>
<dbReference type="Gene3D" id="3.30.450.40">
    <property type="match status" value="2"/>
</dbReference>
<dbReference type="InterPro" id="IPR029787">
    <property type="entry name" value="Nucleotide_cyclase"/>
</dbReference>
<evidence type="ECO:0000259" key="4">
    <source>
        <dbReference type="PROSITE" id="PS51831"/>
    </source>
</evidence>
<dbReference type="InterPro" id="IPR043128">
    <property type="entry name" value="Rev_trsase/Diguanyl_cyclase"/>
</dbReference>
<dbReference type="InterPro" id="IPR000014">
    <property type="entry name" value="PAS"/>
</dbReference>
<dbReference type="eggNOG" id="COG2203">
    <property type="taxonomic scope" value="Bacteria"/>
</dbReference>
<dbReference type="InterPro" id="IPR006674">
    <property type="entry name" value="HD_domain"/>
</dbReference>
<dbReference type="SUPFAM" id="SSF55073">
    <property type="entry name" value="Nucleotide cyclase"/>
    <property type="match status" value="1"/>
</dbReference>
<dbReference type="OrthoDB" id="9798833at2"/>
<evidence type="ECO:0000259" key="5">
    <source>
        <dbReference type="PROSITE" id="PS51832"/>
    </source>
</evidence>
<dbReference type="EMBL" id="CP000860">
    <property type="protein sequence ID" value="ACA59293.1"/>
    <property type="molecule type" value="Genomic_DNA"/>
</dbReference>
<dbReference type="eggNOG" id="COG3437">
    <property type="taxonomic scope" value="Bacteria"/>
</dbReference>
<accession>B1I2V9</accession>
<dbReference type="SUPFAM" id="SSF55785">
    <property type="entry name" value="PYP-like sensor domain (PAS domain)"/>
    <property type="match status" value="1"/>
</dbReference>
<feature type="domain" description="GGDEF" evidence="3">
    <location>
        <begin position="190"/>
        <end position="322"/>
    </location>
</feature>
<dbReference type="InterPro" id="IPR003607">
    <property type="entry name" value="HD/PDEase_dom"/>
</dbReference>
<sequence>MGQRVVDSVNSGRRTEKTEWGLGFLERIVDSLPDGVLAVDREGRAIVWNRAAEEMTGVRKEEVLGRGEYAYAVPFYGEPRPILVNILLGNGREWERKYEKIERKGQVLVGEGFAPYAYGGRGLHFWTIAAPIYDEAGNLLGAVQCIRDIGERKQMEDKLRHWSTHDALTGLYNRAFFEEELRRLEKGRSFPVSLILCDIDDLKVVNDTLGHARGDELLRRAARVIASCVRGSDLVARVGGDEFAAVLPQTDRAAAEEVARRITQAAAEDNAGRPEFPLSISVGTATAEDPGRPLVEAYKEADDAMYRDKLARGAEPREAWKKADEMAFLYDFSRTVQETLEVSEVAQRALEAVLKVTGATSGSVVMLSEEMPGALAAETAATLEPGDEFRVVPAGEVVAAVERETRAVHFDSRPGAGTAAERRPAVAVPLMVEGKVTGVLTIAGRPEGAPFSEEEAAFLTTLGTGLGLTLQNARLYRQLQARAAMLERLIELGQALAGHLEESKVLEAALAGVGEVLGAQWYALCLLDEETGELVLKASSGMSAELQGRAARVRPEGSLLGEVLRRGEPVAVDDTAAAGPGMQLPYYAPEMRAVAVAPVRAGGKILGTLKVYSPVPRRWSEEEVGYLATVAGQVGLALENARLYASLRQYYLSTLQALAAALEAKDKYTRGHSVRVARLGQACARALGLSDEEREQLYLAALLHDIGKIGIPESILLKPGPLEPAEWEEVRSHPVVGERIVEPAGFHPQVVAAIRHHHEDWSGGGYPDGLAGEEIPLLARIISAADAYDAMTSDRPYRRARTAEEAIEELRRGAGRQFDPRVVDAFLRIPAAEMEEIGGGGGALITLLTEVLCSWQFKEMNPVVNPGHIHAGESRWRSEA</sequence>
<dbReference type="eggNOG" id="COG2199">
    <property type="taxonomic scope" value="Bacteria"/>
</dbReference>
<dbReference type="PANTHER" id="PTHR43155:SF2">
    <property type="entry name" value="CYCLIC DI-GMP PHOSPHODIESTERASE PA4108"/>
    <property type="match status" value="1"/>
</dbReference>
<dbReference type="NCBIfam" id="TIGR00229">
    <property type="entry name" value="sensory_box"/>
    <property type="match status" value="1"/>
</dbReference>
<organism evidence="6 7">
    <name type="scientific">Desulforudis audaxviator (strain MP104C)</name>
    <dbReference type="NCBI Taxonomy" id="477974"/>
    <lineage>
        <taxon>Bacteria</taxon>
        <taxon>Bacillati</taxon>
        <taxon>Bacillota</taxon>
        <taxon>Clostridia</taxon>
        <taxon>Thermoanaerobacterales</taxon>
        <taxon>Candidatus Desulforudaceae</taxon>
        <taxon>Candidatus Desulforudis</taxon>
    </lineage>
</organism>
<dbReference type="Gene3D" id="3.30.70.270">
    <property type="match status" value="1"/>
</dbReference>
<dbReference type="AlphaFoldDB" id="B1I2V9"/>
<dbReference type="Gene3D" id="3.30.450.20">
    <property type="entry name" value="PAS domain"/>
    <property type="match status" value="1"/>
</dbReference>
<dbReference type="Proteomes" id="UP000008544">
    <property type="component" value="Chromosome"/>
</dbReference>
<dbReference type="STRING" id="477974.Daud_0771"/>
<dbReference type="InterPro" id="IPR000700">
    <property type="entry name" value="PAS-assoc_C"/>
</dbReference>
<dbReference type="Gene3D" id="1.10.3210.10">
    <property type="entry name" value="Hypothetical protein af1432"/>
    <property type="match status" value="1"/>
</dbReference>
<dbReference type="GO" id="GO:0006355">
    <property type="term" value="P:regulation of DNA-templated transcription"/>
    <property type="evidence" value="ECO:0007669"/>
    <property type="project" value="InterPro"/>
</dbReference>
<dbReference type="InterPro" id="IPR000160">
    <property type="entry name" value="GGDEF_dom"/>
</dbReference>
<dbReference type="SMART" id="SM00091">
    <property type="entry name" value="PAS"/>
    <property type="match status" value="1"/>
</dbReference>
<evidence type="ECO:0000313" key="6">
    <source>
        <dbReference type="EMBL" id="ACA59293.1"/>
    </source>
</evidence>
<dbReference type="NCBIfam" id="TIGR00254">
    <property type="entry name" value="GGDEF"/>
    <property type="match status" value="1"/>
</dbReference>
<dbReference type="SMART" id="SM00065">
    <property type="entry name" value="GAF"/>
    <property type="match status" value="2"/>
</dbReference>
<dbReference type="PROSITE" id="PS50112">
    <property type="entry name" value="PAS"/>
    <property type="match status" value="1"/>
</dbReference>
<dbReference type="Pfam" id="PF13185">
    <property type="entry name" value="GAF_2"/>
    <property type="match status" value="2"/>
</dbReference>
<reference evidence="7" key="1">
    <citation type="submission" date="2007-10" db="EMBL/GenBank/DDBJ databases">
        <title>Complete sequence of chromosome of Desulforudis audaxviator MP104C.</title>
        <authorList>
            <person name="Copeland A."/>
            <person name="Lucas S."/>
            <person name="Lapidus A."/>
            <person name="Barry K."/>
            <person name="Glavina del Rio T."/>
            <person name="Dalin E."/>
            <person name="Tice H."/>
            <person name="Bruce D."/>
            <person name="Pitluck S."/>
            <person name="Lowry S.R."/>
            <person name="Larimer F."/>
            <person name="Land M.L."/>
            <person name="Hauser L."/>
            <person name="Kyrpides N."/>
            <person name="Ivanova N.N."/>
            <person name="Richardson P."/>
        </authorList>
    </citation>
    <scope>NUCLEOTIDE SEQUENCE [LARGE SCALE GENOMIC DNA]</scope>
    <source>
        <strain evidence="7">MP104C</strain>
    </source>
</reference>
<dbReference type="InterPro" id="IPR006675">
    <property type="entry name" value="HDIG_dom"/>
</dbReference>
<dbReference type="KEGG" id="dau:Daud_0771"/>
<dbReference type="InterPro" id="IPR003018">
    <property type="entry name" value="GAF"/>
</dbReference>
<evidence type="ECO:0000259" key="2">
    <source>
        <dbReference type="PROSITE" id="PS50113"/>
    </source>
</evidence>
<dbReference type="SMART" id="SM00471">
    <property type="entry name" value="HDc"/>
    <property type="match status" value="1"/>
</dbReference>
<name>B1I2V9_DESAP</name>
<feature type="domain" description="PAC" evidence="2">
    <location>
        <begin position="111"/>
        <end position="161"/>
    </location>
</feature>
<dbReference type="SMART" id="SM00267">
    <property type="entry name" value="GGDEF"/>
    <property type="match status" value="1"/>
</dbReference>
<dbReference type="PROSITE" id="PS51832">
    <property type="entry name" value="HD_GYP"/>
    <property type="match status" value="1"/>
</dbReference>
<dbReference type="InterPro" id="IPR029016">
    <property type="entry name" value="GAF-like_dom_sf"/>
</dbReference>
<proteinExistence type="predicted"/>
<evidence type="ECO:0000313" key="7">
    <source>
        <dbReference type="Proteomes" id="UP000008544"/>
    </source>
</evidence>
<keyword evidence="7" id="KW-1185">Reference proteome</keyword>
<dbReference type="Pfam" id="PF00990">
    <property type="entry name" value="GGDEF"/>
    <property type="match status" value="1"/>
</dbReference>
<dbReference type="PROSITE" id="PS50113">
    <property type="entry name" value="PAC"/>
    <property type="match status" value="1"/>
</dbReference>